<accession>A0A9P4Q808</accession>
<evidence type="ECO:0000256" key="2">
    <source>
        <dbReference type="ARBA" id="ARBA00023004"/>
    </source>
</evidence>
<evidence type="ECO:0000313" key="4">
    <source>
        <dbReference type="Proteomes" id="UP000799441"/>
    </source>
</evidence>
<dbReference type="Proteomes" id="UP000799441">
    <property type="component" value="Unassembled WGS sequence"/>
</dbReference>
<comment type="caution">
    <text evidence="3">The sequence shown here is derived from an EMBL/GenBank/DDBJ whole genome shotgun (WGS) entry which is preliminary data.</text>
</comment>
<dbReference type="Pfam" id="PF24681">
    <property type="entry name" value="Kelch_KLHDC2_KLHL20_DRC7"/>
    <property type="match status" value="1"/>
</dbReference>
<dbReference type="GO" id="GO:0019760">
    <property type="term" value="P:glucosinolate metabolic process"/>
    <property type="evidence" value="ECO:0007669"/>
    <property type="project" value="UniProtKB-ARBA"/>
</dbReference>
<keyword evidence="1" id="KW-0677">Repeat</keyword>
<dbReference type="InterPro" id="IPR015915">
    <property type="entry name" value="Kelch-typ_b-propeller"/>
</dbReference>
<organism evidence="3 4">
    <name type="scientific">Polychaeton citri CBS 116435</name>
    <dbReference type="NCBI Taxonomy" id="1314669"/>
    <lineage>
        <taxon>Eukaryota</taxon>
        <taxon>Fungi</taxon>
        <taxon>Dikarya</taxon>
        <taxon>Ascomycota</taxon>
        <taxon>Pezizomycotina</taxon>
        <taxon>Dothideomycetes</taxon>
        <taxon>Dothideomycetidae</taxon>
        <taxon>Capnodiales</taxon>
        <taxon>Capnodiaceae</taxon>
        <taxon>Polychaeton</taxon>
    </lineage>
</organism>
<proteinExistence type="predicted"/>
<dbReference type="SUPFAM" id="SSF50965">
    <property type="entry name" value="Galactose oxidase, central domain"/>
    <property type="match status" value="1"/>
</dbReference>
<dbReference type="PANTHER" id="PTHR47435:SF4">
    <property type="entry name" value="KELCH REPEAT PROTEIN (AFU_ORTHOLOGUE AFUA_5G12780)"/>
    <property type="match status" value="1"/>
</dbReference>
<evidence type="ECO:0000313" key="3">
    <source>
        <dbReference type="EMBL" id="KAF2719707.1"/>
    </source>
</evidence>
<protein>
    <submittedName>
        <fullName evidence="3">Galactose oxidase</fullName>
    </submittedName>
</protein>
<dbReference type="AlphaFoldDB" id="A0A9P4Q808"/>
<keyword evidence="4" id="KW-1185">Reference proteome</keyword>
<name>A0A9P4Q808_9PEZI</name>
<reference evidence="3" key="1">
    <citation type="journal article" date="2020" name="Stud. Mycol.">
        <title>101 Dothideomycetes genomes: a test case for predicting lifestyles and emergence of pathogens.</title>
        <authorList>
            <person name="Haridas S."/>
            <person name="Albert R."/>
            <person name="Binder M."/>
            <person name="Bloem J."/>
            <person name="Labutti K."/>
            <person name="Salamov A."/>
            <person name="Andreopoulos B."/>
            <person name="Baker S."/>
            <person name="Barry K."/>
            <person name="Bills G."/>
            <person name="Bluhm B."/>
            <person name="Cannon C."/>
            <person name="Castanera R."/>
            <person name="Culley D."/>
            <person name="Daum C."/>
            <person name="Ezra D."/>
            <person name="Gonzalez J."/>
            <person name="Henrissat B."/>
            <person name="Kuo A."/>
            <person name="Liang C."/>
            <person name="Lipzen A."/>
            <person name="Lutzoni F."/>
            <person name="Magnuson J."/>
            <person name="Mondo S."/>
            <person name="Nolan M."/>
            <person name="Ohm R."/>
            <person name="Pangilinan J."/>
            <person name="Park H.-J."/>
            <person name="Ramirez L."/>
            <person name="Alfaro M."/>
            <person name="Sun H."/>
            <person name="Tritt A."/>
            <person name="Yoshinaga Y."/>
            <person name="Zwiers L.-H."/>
            <person name="Turgeon B."/>
            <person name="Goodwin S."/>
            <person name="Spatafora J."/>
            <person name="Crous P."/>
            <person name="Grigoriev I."/>
        </authorList>
    </citation>
    <scope>NUCLEOTIDE SEQUENCE</scope>
    <source>
        <strain evidence="3">CBS 116435</strain>
    </source>
</reference>
<keyword evidence="2" id="KW-0408">Iron</keyword>
<dbReference type="Gene3D" id="2.120.10.80">
    <property type="entry name" value="Kelch-type beta propeller"/>
    <property type="match status" value="2"/>
</dbReference>
<dbReference type="OrthoDB" id="10250130at2759"/>
<dbReference type="SUPFAM" id="SSF117281">
    <property type="entry name" value="Kelch motif"/>
    <property type="match status" value="1"/>
</dbReference>
<dbReference type="PANTHER" id="PTHR47435">
    <property type="entry name" value="KELCH REPEAT PROTEIN (AFU_ORTHOLOGUE AFUA_5G12780)"/>
    <property type="match status" value="1"/>
</dbReference>
<dbReference type="InterPro" id="IPR011043">
    <property type="entry name" value="Gal_Oxase/kelch_b-propeller"/>
</dbReference>
<sequence length="332" mass="35644">MKASWTKISQSEPLQRSSHNIAAAGGNLYIFGGELKPRQPRDNVMYTIQLDGNDQPVNLVNTSNEATPTPRVGSAVATIGSKLYFFSGRGGEAMTPIDEKGALWAYDSSGQVWELISPSSNHVPQPRSYHATTSDGNETIYIHAGCPEKGRLPDLWSFNINSKEWKELAAAPDPARGGPSIAFASGKLYRMNGFDGNTEQGGTIDVYDPKANEWSSVKFAADGKEGPGARSVAVLLPVSIEDRKHLVTLFGESDPSSLGHQGAGKMLSDVWAYDIESGKWAQVETTSGGEDPAPRGWFDADTATIAGKPSIVVAGGLGETNERLDDVWLLNF</sequence>
<gene>
    <name evidence="3" type="ORF">K431DRAFT_286504</name>
</gene>
<dbReference type="EMBL" id="MU003808">
    <property type="protein sequence ID" value="KAF2719707.1"/>
    <property type="molecule type" value="Genomic_DNA"/>
</dbReference>
<evidence type="ECO:0000256" key="1">
    <source>
        <dbReference type="ARBA" id="ARBA00022737"/>
    </source>
</evidence>